<evidence type="ECO:0000256" key="3">
    <source>
        <dbReference type="ARBA" id="ARBA00023015"/>
    </source>
</evidence>
<dbReference type="InterPro" id="IPR039420">
    <property type="entry name" value="WalR-like"/>
</dbReference>
<reference evidence="9 10" key="1">
    <citation type="submission" date="2019-03" db="EMBL/GenBank/DDBJ databases">
        <title>Genomic Encyclopedia of Type Strains, Phase IV (KMG-IV): sequencing the most valuable type-strain genomes for metagenomic binning, comparative biology and taxonomic classification.</title>
        <authorList>
            <person name="Goeker M."/>
        </authorList>
    </citation>
    <scope>NUCLEOTIDE SEQUENCE [LARGE SCALE GENOMIC DNA]</scope>
    <source>
        <strain evidence="9 10">DSM 101688</strain>
    </source>
</reference>
<dbReference type="PANTHER" id="PTHR48111:SF1">
    <property type="entry name" value="TWO-COMPONENT RESPONSE REGULATOR ORR33"/>
    <property type="match status" value="1"/>
</dbReference>
<dbReference type="GO" id="GO:0032993">
    <property type="term" value="C:protein-DNA complex"/>
    <property type="evidence" value="ECO:0007669"/>
    <property type="project" value="TreeGrafter"/>
</dbReference>
<keyword evidence="4" id="KW-0238">DNA-binding</keyword>
<keyword evidence="5" id="KW-0804">Transcription</keyword>
<dbReference type="Gene3D" id="3.40.50.2300">
    <property type="match status" value="1"/>
</dbReference>
<proteinExistence type="predicted"/>
<dbReference type="AlphaFoldDB" id="A0A4R3J8D3"/>
<dbReference type="Pfam" id="PF00072">
    <property type="entry name" value="Response_reg"/>
    <property type="match status" value="1"/>
</dbReference>
<keyword evidence="2" id="KW-0902">Two-component regulatory system</keyword>
<feature type="domain" description="Response regulatory" evidence="8">
    <location>
        <begin position="10"/>
        <end position="129"/>
    </location>
</feature>
<evidence type="ECO:0000259" key="8">
    <source>
        <dbReference type="PROSITE" id="PS50110"/>
    </source>
</evidence>
<dbReference type="EMBL" id="SLZW01000006">
    <property type="protein sequence ID" value="TCS62098.1"/>
    <property type="molecule type" value="Genomic_DNA"/>
</dbReference>
<dbReference type="Proteomes" id="UP000295304">
    <property type="component" value="Unassembled WGS sequence"/>
</dbReference>
<comment type="caution">
    <text evidence="9">The sequence shown here is derived from an EMBL/GenBank/DDBJ whole genome shotgun (WGS) entry which is preliminary data.</text>
</comment>
<dbReference type="RefSeq" id="WP_132939183.1">
    <property type="nucleotide sequence ID" value="NZ_CP119676.1"/>
</dbReference>
<dbReference type="PANTHER" id="PTHR48111">
    <property type="entry name" value="REGULATOR OF RPOS"/>
    <property type="match status" value="1"/>
</dbReference>
<name>A0A4R3J8D3_9PROT</name>
<organism evidence="9 10">
    <name type="scientific">Varunaivibrio sulfuroxidans</name>
    <dbReference type="NCBI Taxonomy" id="1773489"/>
    <lineage>
        <taxon>Bacteria</taxon>
        <taxon>Pseudomonadati</taxon>
        <taxon>Pseudomonadota</taxon>
        <taxon>Alphaproteobacteria</taxon>
        <taxon>Rhodospirillales</taxon>
        <taxon>Magnetovibrionaceae</taxon>
        <taxon>Varunaivibrio</taxon>
    </lineage>
</organism>
<dbReference type="PROSITE" id="PS50110">
    <property type="entry name" value="RESPONSE_REGULATORY"/>
    <property type="match status" value="1"/>
</dbReference>
<evidence type="ECO:0000313" key="9">
    <source>
        <dbReference type="EMBL" id="TCS62098.1"/>
    </source>
</evidence>
<accession>A0A4R3J8D3</accession>
<gene>
    <name evidence="9" type="ORF">EDD55_10653</name>
</gene>
<dbReference type="SUPFAM" id="SSF52172">
    <property type="entry name" value="CheY-like"/>
    <property type="match status" value="1"/>
</dbReference>
<keyword evidence="10" id="KW-1185">Reference proteome</keyword>
<feature type="region of interest" description="Disordered" evidence="7">
    <location>
        <begin position="140"/>
        <end position="188"/>
    </location>
</feature>
<sequence length="188" mass="21264">MAEYDLTRLNFLIVDDNKHMRALVKSILHALGVKNVLEAQDGADAFKELRHFPADMIICDWNMSPLDGLDFVRLVRTGADSPNPFVPIIMLTGHTEMNRVMEARDSGVHEFLAKPISAKKLYSRIRSIIEQPRPFVRAGLYFGPDRRRKTNPNYSGPERRKENQGESSSSQEEPGELSQDEVNALLNG</sequence>
<dbReference type="GO" id="GO:0006355">
    <property type="term" value="P:regulation of DNA-templated transcription"/>
    <property type="evidence" value="ECO:0007669"/>
    <property type="project" value="TreeGrafter"/>
</dbReference>
<evidence type="ECO:0000256" key="2">
    <source>
        <dbReference type="ARBA" id="ARBA00023012"/>
    </source>
</evidence>
<evidence type="ECO:0000313" key="10">
    <source>
        <dbReference type="Proteomes" id="UP000295304"/>
    </source>
</evidence>
<dbReference type="OrthoDB" id="9786548at2"/>
<protein>
    <submittedName>
        <fullName evidence="9">Response regulator receiver domain-containing protein</fullName>
    </submittedName>
</protein>
<dbReference type="GO" id="GO:0005829">
    <property type="term" value="C:cytosol"/>
    <property type="evidence" value="ECO:0007669"/>
    <property type="project" value="TreeGrafter"/>
</dbReference>
<feature type="modified residue" description="4-aspartylphosphate" evidence="6">
    <location>
        <position position="60"/>
    </location>
</feature>
<evidence type="ECO:0000256" key="6">
    <source>
        <dbReference type="PROSITE-ProRule" id="PRU00169"/>
    </source>
</evidence>
<dbReference type="InterPro" id="IPR001789">
    <property type="entry name" value="Sig_transdc_resp-reg_receiver"/>
</dbReference>
<evidence type="ECO:0000256" key="4">
    <source>
        <dbReference type="ARBA" id="ARBA00023125"/>
    </source>
</evidence>
<dbReference type="GO" id="GO:0000156">
    <property type="term" value="F:phosphorelay response regulator activity"/>
    <property type="evidence" value="ECO:0007669"/>
    <property type="project" value="TreeGrafter"/>
</dbReference>
<dbReference type="GO" id="GO:0000976">
    <property type="term" value="F:transcription cis-regulatory region binding"/>
    <property type="evidence" value="ECO:0007669"/>
    <property type="project" value="TreeGrafter"/>
</dbReference>
<dbReference type="InterPro" id="IPR011006">
    <property type="entry name" value="CheY-like_superfamily"/>
</dbReference>
<keyword evidence="3" id="KW-0805">Transcription regulation</keyword>
<keyword evidence="1 6" id="KW-0597">Phosphoprotein</keyword>
<dbReference type="SMART" id="SM00448">
    <property type="entry name" value="REC"/>
    <property type="match status" value="1"/>
</dbReference>
<evidence type="ECO:0000256" key="7">
    <source>
        <dbReference type="SAM" id="MobiDB-lite"/>
    </source>
</evidence>
<evidence type="ECO:0000256" key="5">
    <source>
        <dbReference type="ARBA" id="ARBA00023163"/>
    </source>
</evidence>
<evidence type="ECO:0000256" key="1">
    <source>
        <dbReference type="ARBA" id="ARBA00022553"/>
    </source>
</evidence>